<evidence type="ECO:0000313" key="2">
    <source>
        <dbReference type="EMBL" id="RHY72842.1"/>
    </source>
</evidence>
<dbReference type="SUPFAM" id="SSF52821">
    <property type="entry name" value="Rhodanese/Cell cycle control phosphatase"/>
    <property type="match status" value="1"/>
</dbReference>
<protein>
    <recommendedName>
        <fullName evidence="1">Rhodanese domain-containing protein</fullName>
    </recommendedName>
</protein>
<gene>
    <name evidence="2" type="ORF">DYB34_013245</name>
</gene>
<dbReference type="GO" id="GO:0005737">
    <property type="term" value="C:cytoplasm"/>
    <property type="evidence" value="ECO:0007669"/>
    <property type="project" value="TreeGrafter"/>
</dbReference>
<dbReference type="InterPro" id="IPR036873">
    <property type="entry name" value="Rhodanese-like_dom_sf"/>
</dbReference>
<sequence>MGFVHHDLTSISMHIFDTNEMAQQVDRITAKELVEILKNPEARNAVRIVDVRDGDFAGGHIRGAINVPEEHFHDDDDVDNFVDEMKTVPTIIFHCMMSQVRGPFCAHRFQSRVNAVLEHAAIKPKVLVLTGGFQLFRQNYSHDDDLVEGLPKEGDY</sequence>
<dbReference type="GO" id="GO:0004725">
    <property type="term" value="F:protein tyrosine phosphatase activity"/>
    <property type="evidence" value="ECO:0007669"/>
    <property type="project" value="TreeGrafter"/>
</dbReference>
<dbReference type="InterPro" id="IPR001763">
    <property type="entry name" value="Rhodanese-like_dom"/>
</dbReference>
<accession>A0A3R6WD62</accession>
<dbReference type="GO" id="GO:0005634">
    <property type="term" value="C:nucleus"/>
    <property type="evidence" value="ECO:0007669"/>
    <property type="project" value="TreeGrafter"/>
</dbReference>
<dbReference type="EMBL" id="QUTB01002398">
    <property type="protein sequence ID" value="RHY72842.1"/>
    <property type="molecule type" value="Genomic_DNA"/>
</dbReference>
<dbReference type="PANTHER" id="PTHR10828">
    <property type="entry name" value="M-PHASE INDUCER PHOSPHATASE DUAL SPECIFICITY PHOSPHATASE CDC25"/>
    <property type="match status" value="1"/>
</dbReference>
<dbReference type="Proteomes" id="UP000283543">
    <property type="component" value="Unassembled WGS sequence"/>
</dbReference>
<evidence type="ECO:0000259" key="1">
    <source>
        <dbReference type="PROSITE" id="PS50206"/>
    </source>
</evidence>
<name>A0A3R6WD62_APHAT</name>
<dbReference type="Pfam" id="PF00581">
    <property type="entry name" value="Rhodanese"/>
    <property type="match status" value="1"/>
</dbReference>
<dbReference type="Gene3D" id="3.40.250.10">
    <property type="entry name" value="Rhodanese-like domain"/>
    <property type="match status" value="1"/>
</dbReference>
<evidence type="ECO:0000313" key="3">
    <source>
        <dbReference type="Proteomes" id="UP000283543"/>
    </source>
</evidence>
<dbReference type="AlphaFoldDB" id="A0A3R6WD62"/>
<proteinExistence type="predicted"/>
<feature type="domain" description="Rhodanese" evidence="1">
    <location>
        <begin position="42"/>
        <end position="145"/>
    </location>
</feature>
<reference evidence="2 3" key="1">
    <citation type="submission" date="2018-08" db="EMBL/GenBank/DDBJ databases">
        <title>Aphanomyces genome sequencing and annotation.</title>
        <authorList>
            <person name="Minardi D."/>
            <person name="Oidtmann B."/>
            <person name="Van Der Giezen M."/>
            <person name="Studholme D.J."/>
        </authorList>
    </citation>
    <scope>NUCLEOTIDE SEQUENCE [LARGE SCALE GENOMIC DNA]</scope>
    <source>
        <strain evidence="2 3">Si</strain>
    </source>
</reference>
<dbReference type="PROSITE" id="PS50206">
    <property type="entry name" value="RHODANESE_3"/>
    <property type="match status" value="1"/>
</dbReference>
<organism evidence="2 3">
    <name type="scientific">Aphanomyces astaci</name>
    <name type="common">Crayfish plague agent</name>
    <dbReference type="NCBI Taxonomy" id="112090"/>
    <lineage>
        <taxon>Eukaryota</taxon>
        <taxon>Sar</taxon>
        <taxon>Stramenopiles</taxon>
        <taxon>Oomycota</taxon>
        <taxon>Saprolegniomycetes</taxon>
        <taxon>Saprolegniales</taxon>
        <taxon>Verrucalvaceae</taxon>
        <taxon>Aphanomyces</taxon>
    </lineage>
</organism>
<dbReference type="VEuPathDB" id="FungiDB:H257_07823"/>
<comment type="caution">
    <text evidence="2">The sequence shown here is derived from an EMBL/GenBank/DDBJ whole genome shotgun (WGS) entry which is preliminary data.</text>
</comment>
<dbReference type="SMART" id="SM00450">
    <property type="entry name" value="RHOD"/>
    <property type="match status" value="1"/>
</dbReference>
<dbReference type="PANTHER" id="PTHR10828:SF38">
    <property type="entry name" value="ARSENICAL-RESISTANCE PROTEIN 2-RELATED"/>
    <property type="match status" value="1"/>
</dbReference>